<comment type="caution">
    <text evidence="1">The sequence shown here is derived from an EMBL/GenBank/DDBJ whole genome shotgun (WGS) entry which is preliminary data.</text>
</comment>
<evidence type="ECO:0000313" key="1">
    <source>
        <dbReference type="EMBL" id="KTB37432.1"/>
    </source>
</evidence>
<proteinExistence type="predicted"/>
<gene>
    <name evidence="1" type="ORF">WG66_9984</name>
</gene>
<dbReference type="Proteomes" id="UP000054988">
    <property type="component" value="Unassembled WGS sequence"/>
</dbReference>
<sequence length="15" mass="1826">MLMNPHMFGQCIYKI</sequence>
<dbReference type="EMBL" id="LATX01001847">
    <property type="protein sequence ID" value="KTB37432.1"/>
    <property type="molecule type" value="Genomic_DNA"/>
</dbReference>
<protein>
    <submittedName>
        <fullName evidence="1">Uncharacterized protein</fullName>
    </submittedName>
</protein>
<reference evidence="1 2" key="1">
    <citation type="submission" date="2015-12" db="EMBL/GenBank/DDBJ databases">
        <title>Draft genome sequence of Moniliophthora roreri, the causal agent of frosty pod rot of cacao.</title>
        <authorList>
            <person name="Aime M.C."/>
            <person name="Diaz-Valderrama J.R."/>
            <person name="Kijpornyongpan T."/>
            <person name="Phillips-Mora W."/>
        </authorList>
    </citation>
    <scope>NUCLEOTIDE SEQUENCE [LARGE SCALE GENOMIC DNA]</scope>
    <source>
        <strain evidence="1 2">MCA 2952</strain>
    </source>
</reference>
<evidence type="ECO:0000313" key="2">
    <source>
        <dbReference type="Proteomes" id="UP000054988"/>
    </source>
</evidence>
<organism evidence="1 2">
    <name type="scientific">Moniliophthora roreri</name>
    <name type="common">Frosty pod rot fungus</name>
    <name type="synonym">Monilia roreri</name>
    <dbReference type="NCBI Taxonomy" id="221103"/>
    <lineage>
        <taxon>Eukaryota</taxon>
        <taxon>Fungi</taxon>
        <taxon>Dikarya</taxon>
        <taxon>Basidiomycota</taxon>
        <taxon>Agaricomycotina</taxon>
        <taxon>Agaricomycetes</taxon>
        <taxon>Agaricomycetidae</taxon>
        <taxon>Agaricales</taxon>
        <taxon>Marasmiineae</taxon>
        <taxon>Marasmiaceae</taxon>
        <taxon>Moniliophthora</taxon>
    </lineage>
</organism>
<accession>A0A0W0FMA9</accession>
<name>A0A0W0FMA9_MONRR</name>